<name>A0A364LKD0_9GAMM</name>
<dbReference type="Proteomes" id="UP000249458">
    <property type="component" value="Unassembled WGS sequence"/>
</dbReference>
<dbReference type="EMBL" id="MVJN01000004">
    <property type="protein sequence ID" value="RAP37023.1"/>
    <property type="molecule type" value="Genomic_DNA"/>
</dbReference>
<dbReference type="AlphaFoldDB" id="A0A364LKD0"/>
<accession>A0A364LKD0</accession>
<reference evidence="1 2" key="1">
    <citation type="submission" date="2017-02" db="EMBL/GenBank/DDBJ databases">
        <title>Legionella quilivanii strain from human: case report and whole genome sequencing analysis.</title>
        <authorList>
            <person name="Lalancette C."/>
            <person name="Leduc J.-M."/>
            <person name="Levesque S."/>
            <person name="Fournier E."/>
            <person name="Saoud J."/>
            <person name="Faucher S.P."/>
            <person name="Bernard K."/>
            <person name="Martineau C."/>
            <person name="Longtin J."/>
        </authorList>
    </citation>
    <scope>NUCLEOTIDE SEQUENCE [LARGE SCALE GENOMIC DNA]</scope>
    <source>
        <strain evidence="1 2">ID143958</strain>
    </source>
</reference>
<protein>
    <submittedName>
        <fullName evidence="1">Uncharacterized protein</fullName>
    </submittedName>
</protein>
<sequence>MQRLIMPDVIHIAVHLKDTGSITSGNQQRTFKKITFYFNNLGAAKRKYEELVNHKSINLQELSITFQLPTVELIEPSISVDWGQIDFKLFYQASQYPKNQVVASGESIIRFMTNQSSLDELSKSQLSVVEADDLGKLLAEISSSIMQITINSEQGIVPEEFTKNYVGGLLKRLKDDSAGLADIPKAIPDRLKDSIIQGFARQIRLAAYNTKTQISAATSHFFRAFQEEACSDSPLLTKPEHGLQKESFSLPEQSSASL</sequence>
<comment type="caution">
    <text evidence="1">The sequence shown here is derived from an EMBL/GenBank/DDBJ whole genome shotgun (WGS) entry which is preliminary data.</text>
</comment>
<evidence type="ECO:0000313" key="1">
    <source>
        <dbReference type="EMBL" id="RAP37023.1"/>
    </source>
</evidence>
<organism evidence="1 2">
    <name type="scientific">Legionella quinlivanii</name>
    <dbReference type="NCBI Taxonomy" id="45073"/>
    <lineage>
        <taxon>Bacteria</taxon>
        <taxon>Pseudomonadati</taxon>
        <taxon>Pseudomonadota</taxon>
        <taxon>Gammaproteobacteria</taxon>
        <taxon>Legionellales</taxon>
        <taxon>Legionellaceae</taxon>
        <taxon>Legionella</taxon>
    </lineage>
</organism>
<gene>
    <name evidence="1" type="ORF">B1207_06245</name>
</gene>
<proteinExistence type="predicted"/>
<evidence type="ECO:0000313" key="2">
    <source>
        <dbReference type="Proteomes" id="UP000249458"/>
    </source>
</evidence>